<comment type="caution">
    <text evidence="2">The sequence shown here is derived from an EMBL/GenBank/DDBJ whole genome shotgun (WGS) entry which is preliminary data.</text>
</comment>
<dbReference type="EMBL" id="CAXAMN010022584">
    <property type="protein sequence ID" value="CAK9070981.1"/>
    <property type="molecule type" value="Genomic_DNA"/>
</dbReference>
<protein>
    <recommendedName>
        <fullName evidence="4">Pentatricopeptide repeat-containing protein, chloroplastic</fullName>
    </recommendedName>
</protein>
<name>A0ABP0P5D0_9DINO</name>
<proteinExistence type="predicted"/>
<evidence type="ECO:0000313" key="3">
    <source>
        <dbReference type="Proteomes" id="UP001642484"/>
    </source>
</evidence>
<evidence type="ECO:0000313" key="2">
    <source>
        <dbReference type="EMBL" id="CAK9070981.1"/>
    </source>
</evidence>
<dbReference type="PANTHER" id="PTHR47447">
    <property type="entry name" value="OS03G0856100 PROTEIN"/>
    <property type="match status" value="1"/>
</dbReference>
<dbReference type="InterPro" id="IPR011990">
    <property type="entry name" value="TPR-like_helical_dom_sf"/>
</dbReference>
<organism evidence="2 3">
    <name type="scientific">Durusdinium trenchii</name>
    <dbReference type="NCBI Taxonomy" id="1381693"/>
    <lineage>
        <taxon>Eukaryota</taxon>
        <taxon>Sar</taxon>
        <taxon>Alveolata</taxon>
        <taxon>Dinophyceae</taxon>
        <taxon>Suessiales</taxon>
        <taxon>Symbiodiniaceae</taxon>
        <taxon>Durusdinium</taxon>
    </lineage>
</organism>
<dbReference type="Proteomes" id="UP001642484">
    <property type="component" value="Unassembled WGS sequence"/>
</dbReference>
<accession>A0ABP0P5D0</accession>
<dbReference type="Gene3D" id="1.25.40.10">
    <property type="entry name" value="Tetratricopeptide repeat domain"/>
    <property type="match status" value="3"/>
</dbReference>
<gene>
    <name evidence="2" type="ORF">CCMP2556_LOCUS34931</name>
</gene>
<dbReference type="PANTHER" id="PTHR47447:SF17">
    <property type="entry name" value="OS12G0638900 PROTEIN"/>
    <property type="match status" value="1"/>
</dbReference>
<evidence type="ECO:0008006" key="4">
    <source>
        <dbReference type="Google" id="ProtNLM"/>
    </source>
</evidence>
<dbReference type="Pfam" id="PF01535">
    <property type="entry name" value="PPR"/>
    <property type="match status" value="1"/>
</dbReference>
<sequence>MSVSLEDLTQRTRKAHSFLQTEGLIRDAKERQLQLDLIFYGTAISSCVRGRSGWSNALGLLVQMSGSTLTPDLVACSAALATVAKAATPAWQTSVQLLREMQEMDLKMNVIPFETCITCCGKASQLTPARKVYGDLDRYRLEKTVITYSALISACERSAAWIEAISLLWQAAQSRIQMDAIIYGAAISACEKAANWSWALLFLEELCNDLEPNMIHYNATMSACEKSSYWEVALLLMQEAVARHLQRDVISFAACVSACEKAAVWPEALQLLRCAQTSLLETNSILCNAAISACGRGSEPMLALMLMKEMDRPETDTYNAAIGACLEDWPQALSLFVDLQQASNRPNLLSFNSTIHVLCVGLQWLKAAVLLEQCKDEHLQPDAASYDPILSARMEMALAEGAFSPTKVHDLAERRGVRVHAMDTQSFLRSSAGDTQRARCLVGEEWMVYRPAGKVKESE</sequence>
<dbReference type="Pfam" id="PF13812">
    <property type="entry name" value="PPR_3"/>
    <property type="match status" value="1"/>
</dbReference>
<dbReference type="InterPro" id="IPR002885">
    <property type="entry name" value="PPR_rpt"/>
</dbReference>
<keyword evidence="1" id="KW-0677">Repeat</keyword>
<keyword evidence="3" id="KW-1185">Reference proteome</keyword>
<reference evidence="2 3" key="1">
    <citation type="submission" date="2024-02" db="EMBL/GenBank/DDBJ databases">
        <authorList>
            <person name="Chen Y."/>
            <person name="Shah S."/>
            <person name="Dougan E. K."/>
            <person name="Thang M."/>
            <person name="Chan C."/>
        </authorList>
    </citation>
    <scope>NUCLEOTIDE SEQUENCE [LARGE SCALE GENOMIC DNA]</scope>
</reference>
<evidence type="ECO:0000256" key="1">
    <source>
        <dbReference type="ARBA" id="ARBA00022737"/>
    </source>
</evidence>